<dbReference type="AlphaFoldDB" id="A0A9D1UI35"/>
<evidence type="ECO:0000313" key="3">
    <source>
        <dbReference type="Proteomes" id="UP000824267"/>
    </source>
</evidence>
<dbReference type="Gene3D" id="3.40.800.10">
    <property type="entry name" value="Ureohydrolase domain"/>
    <property type="match status" value="1"/>
</dbReference>
<evidence type="ECO:0000256" key="1">
    <source>
        <dbReference type="PROSITE-ProRule" id="PRU00742"/>
    </source>
</evidence>
<dbReference type="CDD" id="cd09988">
    <property type="entry name" value="Formimidoylglutamase"/>
    <property type="match status" value="1"/>
</dbReference>
<accession>A0A9D1UI35</accession>
<name>A0A9D1UI35_9BACT</name>
<proteinExistence type="inferred from homology"/>
<dbReference type="GO" id="GO:0046872">
    <property type="term" value="F:metal ion binding"/>
    <property type="evidence" value="ECO:0007669"/>
    <property type="project" value="InterPro"/>
</dbReference>
<dbReference type="Pfam" id="PF00491">
    <property type="entry name" value="Arginase"/>
    <property type="match status" value="1"/>
</dbReference>
<dbReference type="Proteomes" id="UP000824267">
    <property type="component" value="Unassembled WGS sequence"/>
</dbReference>
<dbReference type="GO" id="GO:0016813">
    <property type="term" value="F:hydrolase activity, acting on carbon-nitrogen (but not peptide) bonds, in linear amidines"/>
    <property type="evidence" value="ECO:0007669"/>
    <property type="project" value="UniProtKB-ARBA"/>
</dbReference>
<dbReference type="InterPro" id="IPR006035">
    <property type="entry name" value="Ureohydrolase"/>
</dbReference>
<dbReference type="PROSITE" id="PS51409">
    <property type="entry name" value="ARGINASE_2"/>
    <property type="match status" value="1"/>
</dbReference>
<dbReference type="SUPFAM" id="SSF52768">
    <property type="entry name" value="Arginase/deacetylase"/>
    <property type="match status" value="1"/>
</dbReference>
<comment type="caution">
    <text evidence="2">The sequence shown here is derived from an EMBL/GenBank/DDBJ whole genome shotgun (WGS) entry which is preliminary data.</text>
</comment>
<gene>
    <name evidence="2" type="ORF">IAC47_04085</name>
</gene>
<organism evidence="2 3">
    <name type="scientific">Candidatus Onthomorpha intestinigallinarum</name>
    <dbReference type="NCBI Taxonomy" id="2840880"/>
    <lineage>
        <taxon>Bacteria</taxon>
        <taxon>Pseudomonadati</taxon>
        <taxon>Bacteroidota</taxon>
        <taxon>Bacteroidia</taxon>
        <taxon>Bacteroidales</taxon>
        <taxon>Candidatus Onthomorpha</taxon>
    </lineage>
</organism>
<dbReference type="EMBL" id="DXGG01000133">
    <property type="protein sequence ID" value="HIW87436.1"/>
    <property type="molecule type" value="Genomic_DNA"/>
</dbReference>
<dbReference type="InterPro" id="IPR023696">
    <property type="entry name" value="Ureohydrolase_dom_sf"/>
</dbReference>
<comment type="similarity">
    <text evidence="1">Belongs to the arginase family.</text>
</comment>
<reference evidence="2" key="2">
    <citation type="submission" date="2021-04" db="EMBL/GenBank/DDBJ databases">
        <authorList>
            <person name="Gilroy R."/>
        </authorList>
    </citation>
    <scope>NUCLEOTIDE SEQUENCE</scope>
    <source>
        <strain evidence="2">Gambia16-930</strain>
    </source>
</reference>
<evidence type="ECO:0000313" key="2">
    <source>
        <dbReference type="EMBL" id="HIW87436.1"/>
    </source>
</evidence>
<sequence>MELNKYFDCLDLEKMGLNGLDDTCIAGSIICNNVNYELNENDLDADIAIIGVGERRGEGVTEYSHAADNIRKQLYRLKRFSKKIRITDLGNMKRTDTLEQAYDALTDVCCRLLQARVIPLVLGGSNDMVVATYRAYELIGQIINMVGIDSRIDLKSLDKTISADNFLAHLFCSEPNYLFNYTHIGYQSYFVDPPLVDLMRNLKFDVYRLGEMQAKLSDTEPLIRNADMLAIDMNAVRASDNPCSDTPHGFYGEELCKMTDYAGMSDKLSSIGFYGYDSDMDFNLNGAKLIAHAVWYFMYGFLWRKNDFPYKDLNNYYRFSVMLEENNSIIFYKSKKSERWWMQVPCSSENRAKYMRHYLVPCTYEDYRKATENIIPDRWVNAYEKINL</sequence>
<protein>
    <submittedName>
        <fullName evidence="2">Formimidoylglutamase</fullName>
    </submittedName>
</protein>
<reference evidence="2" key="1">
    <citation type="journal article" date="2021" name="PeerJ">
        <title>Extensive microbial diversity within the chicken gut microbiome revealed by metagenomics and culture.</title>
        <authorList>
            <person name="Gilroy R."/>
            <person name="Ravi A."/>
            <person name="Getino M."/>
            <person name="Pursley I."/>
            <person name="Horton D.L."/>
            <person name="Alikhan N.F."/>
            <person name="Baker D."/>
            <person name="Gharbi K."/>
            <person name="Hall N."/>
            <person name="Watson M."/>
            <person name="Adriaenssens E.M."/>
            <person name="Foster-Nyarko E."/>
            <person name="Jarju S."/>
            <person name="Secka A."/>
            <person name="Antonio M."/>
            <person name="Oren A."/>
            <person name="Chaudhuri R.R."/>
            <person name="La Ragione R."/>
            <person name="Hildebrand F."/>
            <person name="Pallen M.J."/>
        </authorList>
    </citation>
    <scope>NUCLEOTIDE SEQUENCE</scope>
    <source>
        <strain evidence="2">Gambia16-930</strain>
    </source>
</reference>